<dbReference type="Gene3D" id="1.25.40.10">
    <property type="entry name" value="Tetratricopeptide repeat domain"/>
    <property type="match status" value="3"/>
</dbReference>
<proteinExistence type="inferred from homology"/>
<reference evidence="3 5" key="1">
    <citation type="journal article" date="2012" name="Nature">
        <title>Algal genomes reveal evolutionary mosaicism and the fate of nucleomorphs.</title>
        <authorList>
            <consortium name="DOE Joint Genome Institute"/>
            <person name="Curtis B.A."/>
            <person name="Tanifuji G."/>
            <person name="Burki F."/>
            <person name="Gruber A."/>
            <person name="Irimia M."/>
            <person name="Maruyama S."/>
            <person name="Arias M.C."/>
            <person name="Ball S.G."/>
            <person name="Gile G.H."/>
            <person name="Hirakawa Y."/>
            <person name="Hopkins J.F."/>
            <person name="Kuo A."/>
            <person name="Rensing S.A."/>
            <person name="Schmutz J."/>
            <person name="Symeonidi A."/>
            <person name="Elias M."/>
            <person name="Eveleigh R.J."/>
            <person name="Herman E.K."/>
            <person name="Klute M.J."/>
            <person name="Nakayama T."/>
            <person name="Obornik M."/>
            <person name="Reyes-Prieto A."/>
            <person name="Armbrust E.V."/>
            <person name="Aves S.J."/>
            <person name="Beiko R.G."/>
            <person name="Coutinho P."/>
            <person name="Dacks J.B."/>
            <person name="Durnford D.G."/>
            <person name="Fast N.M."/>
            <person name="Green B.R."/>
            <person name="Grisdale C.J."/>
            <person name="Hempel F."/>
            <person name="Henrissat B."/>
            <person name="Hoppner M.P."/>
            <person name="Ishida K."/>
            <person name="Kim E."/>
            <person name="Koreny L."/>
            <person name="Kroth P.G."/>
            <person name="Liu Y."/>
            <person name="Malik S.B."/>
            <person name="Maier U.G."/>
            <person name="McRose D."/>
            <person name="Mock T."/>
            <person name="Neilson J.A."/>
            <person name="Onodera N.T."/>
            <person name="Poole A.M."/>
            <person name="Pritham E.J."/>
            <person name="Richards T.A."/>
            <person name="Rocap G."/>
            <person name="Roy S.W."/>
            <person name="Sarai C."/>
            <person name="Schaack S."/>
            <person name="Shirato S."/>
            <person name="Slamovits C.H."/>
            <person name="Spencer D.F."/>
            <person name="Suzuki S."/>
            <person name="Worden A.Z."/>
            <person name="Zauner S."/>
            <person name="Barry K."/>
            <person name="Bell C."/>
            <person name="Bharti A.K."/>
            <person name="Crow J.A."/>
            <person name="Grimwood J."/>
            <person name="Kramer R."/>
            <person name="Lindquist E."/>
            <person name="Lucas S."/>
            <person name="Salamov A."/>
            <person name="McFadden G.I."/>
            <person name="Lane C.E."/>
            <person name="Keeling P.J."/>
            <person name="Gray M.W."/>
            <person name="Grigoriev I.V."/>
            <person name="Archibald J.M."/>
        </authorList>
    </citation>
    <scope>NUCLEOTIDE SEQUENCE</scope>
    <source>
        <strain evidence="3 5">CCMP2712</strain>
    </source>
</reference>
<dbReference type="PANTHER" id="PTHR11102:SF160">
    <property type="entry name" value="ERAD-ASSOCIATED E3 UBIQUITIN-PROTEIN LIGASE COMPONENT HRD3"/>
    <property type="match status" value="1"/>
</dbReference>
<reference evidence="4" key="3">
    <citation type="submission" date="2015-06" db="UniProtKB">
        <authorList>
            <consortium name="EnsemblProtists"/>
        </authorList>
    </citation>
    <scope>IDENTIFICATION</scope>
</reference>
<reference evidence="5" key="2">
    <citation type="submission" date="2012-11" db="EMBL/GenBank/DDBJ databases">
        <authorList>
            <person name="Kuo A."/>
            <person name="Curtis B.A."/>
            <person name="Tanifuji G."/>
            <person name="Burki F."/>
            <person name="Gruber A."/>
            <person name="Irimia M."/>
            <person name="Maruyama S."/>
            <person name="Arias M.C."/>
            <person name="Ball S.G."/>
            <person name="Gile G.H."/>
            <person name="Hirakawa Y."/>
            <person name="Hopkins J.F."/>
            <person name="Rensing S.A."/>
            <person name="Schmutz J."/>
            <person name="Symeonidi A."/>
            <person name="Elias M."/>
            <person name="Eveleigh R.J."/>
            <person name="Herman E.K."/>
            <person name="Klute M.J."/>
            <person name="Nakayama T."/>
            <person name="Obornik M."/>
            <person name="Reyes-Prieto A."/>
            <person name="Armbrust E.V."/>
            <person name="Aves S.J."/>
            <person name="Beiko R.G."/>
            <person name="Coutinho P."/>
            <person name="Dacks J.B."/>
            <person name="Durnford D.G."/>
            <person name="Fast N.M."/>
            <person name="Green B.R."/>
            <person name="Grisdale C."/>
            <person name="Hempe F."/>
            <person name="Henrissat B."/>
            <person name="Hoppner M.P."/>
            <person name="Ishida K.-I."/>
            <person name="Kim E."/>
            <person name="Koreny L."/>
            <person name="Kroth P.G."/>
            <person name="Liu Y."/>
            <person name="Malik S.-B."/>
            <person name="Maier U.G."/>
            <person name="McRose D."/>
            <person name="Mock T."/>
            <person name="Neilson J.A."/>
            <person name="Onodera N.T."/>
            <person name="Poole A.M."/>
            <person name="Pritham E.J."/>
            <person name="Richards T.A."/>
            <person name="Rocap G."/>
            <person name="Roy S.W."/>
            <person name="Sarai C."/>
            <person name="Schaack S."/>
            <person name="Shirato S."/>
            <person name="Slamovits C.H."/>
            <person name="Spencer D.F."/>
            <person name="Suzuki S."/>
            <person name="Worden A.Z."/>
            <person name="Zauner S."/>
            <person name="Barry K."/>
            <person name="Bell C."/>
            <person name="Bharti A.K."/>
            <person name="Crow J.A."/>
            <person name="Grimwood J."/>
            <person name="Kramer R."/>
            <person name="Lindquist E."/>
            <person name="Lucas S."/>
            <person name="Salamov A."/>
            <person name="McFadden G.I."/>
            <person name="Lane C.E."/>
            <person name="Keeling P.J."/>
            <person name="Gray M.W."/>
            <person name="Grigoriev I.V."/>
            <person name="Archibald J.M."/>
        </authorList>
    </citation>
    <scope>NUCLEOTIDE SEQUENCE</scope>
    <source>
        <strain evidence="5">CCMP2712</strain>
    </source>
</reference>
<evidence type="ECO:0000313" key="3">
    <source>
        <dbReference type="EMBL" id="EKX54800.1"/>
    </source>
</evidence>
<dbReference type="HOGENOM" id="CLU_000288_36_14_1"/>
<dbReference type="PaxDb" id="55529-EKX54800"/>
<organism evidence="3">
    <name type="scientific">Guillardia theta (strain CCMP2712)</name>
    <name type="common">Cryptophyte</name>
    <dbReference type="NCBI Taxonomy" id="905079"/>
    <lineage>
        <taxon>Eukaryota</taxon>
        <taxon>Cryptophyceae</taxon>
        <taxon>Pyrenomonadales</taxon>
        <taxon>Geminigeraceae</taxon>
        <taxon>Guillardia</taxon>
    </lineage>
</organism>
<evidence type="ECO:0000313" key="5">
    <source>
        <dbReference type="Proteomes" id="UP000011087"/>
    </source>
</evidence>
<dbReference type="PANTHER" id="PTHR11102">
    <property type="entry name" value="SEL-1-LIKE PROTEIN"/>
    <property type="match status" value="1"/>
</dbReference>
<protein>
    <submittedName>
        <fullName evidence="3 4">Uncharacterized protein</fullName>
    </submittedName>
</protein>
<comment type="similarity">
    <text evidence="1">Belongs to the sel-1 family.</text>
</comment>
<dbReference type="SMART" id="SM00671">
    <property type="entry name" value="SEL1"/>
    <property type="match status" value="11"/>
</dbReference>
<accession>L1K2Z4</accession>
<feature type="compositionally biased region" description="Basic and acidic residues" evidence="2">
    <location>
        <begin position="694"/>
        <end position="712"/>
    </location>
</feature>
<dbReference type="EMBL" id="JH992966">
    <property type="protein sequence ID" value="EKX54800.1"/>
    <property type="molecule type" value="Genomic_DNA"/>
</dbReference>
<dbReference type="InterPro" id="IPR050767">
    <property type="entry name" value="Sel1_AlgK"/>
</dbReference>
<dbReference type="Proteomes" id="UP000011087">
    <property type="component" value="Unassembled WGS sequence"/>
</dbReference>
<name>L1K2Z4_GUITC</name>
<keyword evidence="5" id="KW-1185">Reference proteome</keyword>
<gene>
    <name evidence="3" type="ORF">GUITHDRAFT_99450</name>
</gene>
<dbReference type="Pfam" id="PF08238">
    <property type="entry name" value="Sel1"/>
    <property type="match status" value="10"/>
</dbReference>
<dbReference type="InterPro" id="IPR006597">
    <property type="entry name" value="Sel1-like"/>
</dbReference>
<dbReference type="AlphaFoldDB" id="L1K2Z4"/>
<dbReference type="SUPFAM" id="SSF81901">
    <property type="entry name" value="HCP-like"/>
    <property type="match status" value="4"/>
</dbReference>
<evidence type="ECO:0000256" key="1">
    <source>
        <dbReference type="ARBA" id="ARBA00038101"/>
    </source>
</evidence>
<dbReference type="GeneID" id="17311728"/>
<dbReference type="RefSeq" id="XP_005841780.1">
    <property type="nucleotide sequence ID" value="XM_005841723.1"/>
</dbReference>
<dbReference type="OMA" id="LFNLGIC"/>
<dbReference type="KEGG" id="gtt:GUITHDRAFT_99450"/>
<evidence type="ECO:0000313" key="4">
    <source>
        <dbReference type="EnsemblProtists" id="EKX54800"/>
    </source>
</evidence>
<sequence>MRLAVSVCNEERSAIVTLQSGGKRDGGEMKMLMMVYMFNLAAQLMKLAFERRAAKKGHAKAQYNLAVCMLKGTGMEADEEGGMRMLRRAADNNSAQAQFQLAAMLEEALRAGAKDKEKAEEIRSLLARSAGLGLVEAQMRLARCFKDGLYGLQVNFGAYVRWMEKAAAQGACEANVELGKLYMSGSRHFDKDRYRSFDYYRAAAKQHDAEAELAMATLILDYNVTNGREVEDKREALKTGVVDAYRMQEVEQEIAQSVLSVDDGIKFLERSAQKGNVNASFKLAKVLFDNDVEDKASRRMMLKWFKQSAEGGEPRAWLHLAKIYREKEKLGRARKCLREGARCNDVESIAEYGTMLVNGEGGPRKKKTGIVLLKRAALRGNGAAAHMLGILCERGEEDKGKIKYIKWLTRASELGHVPSKLLLAHEYLNGSSTLKRDELGAAKLIMEADKLGSSSALSSSLSSSLSAGDYFLCAEILAKRSFASSNWTDALEWYHRAGVKGEDLAFVRAGLLVAMKLNEASPSIQQAQQLLLNVTREEEAREAEALLGWMHLKFHSIRDPTKALELLRSSSSSPHAGALFLLACCHLRGAGVPTDEEEAAKLLQQALKSWSASSRRRSFSHSLWRLCDIQFTLGQMYLQGCGDVQQDVSRGLKLVKQASEQKHAEATKLLADCYLMGRGCRRDDNKAASLRAQATKEEKETESDHMSFLKRM</sequence>
<dbReference type="EnsemblProtists" id="EKX54800">
    <property type="protein sequence ID" value="EKX54800"/>
    <property type="gene ID" value="GUITHDRAFT_99450"/>
</dbReference>
<dbReference type="OrthoDB" id="272077at2759"/>
<dbReference type="STRING" id="905079.L1K2Z4"/>
<evidence type="ECO:0000256" key="2">
    <source>
        <dbReference type="SAM" id="MobiDB-lite"/>
    </source>
</evidence>
<dbReference type="InterPro" id="IPR011990">
    <property type="entry name" value="TPR-like_helical_dom_sf"/>
</dbReference>
<feature type="region of interest" description="Disordered" evidence="2">
    <location>
        <begin position="693"/>
        <end position="712"/>
    </location>
</feature>